<proteinExistence type="predicted"/>
<dbReference type="Proteomes" id="UP001163321">
    <property type="component" value="Chromosome 1"/>
</dbReference>
<comment type="caution">
    <text evidence="1">The sequence shown here is derived from an EMBL/GenBank/DDBJ whole genome shotgun (WGS) entry which is preliminary data.</text>
</comment>
<dbReference type="EMBL" id="CM047580">
    <property type="protein sequence ID" value="KAI9922076.1"/>
    <property type="molecule type" value="Genomic_DNA"/>
</dbReference>
<keyword evidence="2" id="KW-1185">Reference proteome</keyword>
<sequence length="603" mass="67592">MADSRRIALERWRDEKRRKGGKEMERTNKFDRSARRVIAHRGAVVRTQEIAKRRIFPSSTTSDAVSQLVSHSASLEPLVEGRELLYKTPAKARSDTDQTSATPASKESLQSFEVYSNRKRNRTERYISPSSNVPSLAGGAQRVLTPTRALLELDSDDDGGMEENNKESSLKNVPGPRRVSLLTGQIVGGDGVEPVTLFEAVKGETSQHVNSRQTIPLSSIPAKIRVSSSSLREANVIKNSAILESQELRPSPVTGEKEESQQPLAVQELSTSHEDTISYRESSLPEQASSDRFPLSSGQISTRTSLASRWSCESSSIRTSRADSKPKRSLIDCLNGNTEWEINDFLVTKNLGQGKFGNVYLAKVKGSNVSVALKVLSKSPLKRDGNAHNLKREIELQVRLRHPNVLNMHGYFHDSSCVYLVLEYAPHGELYKELARIKYFDDAAAAHYVAQVVEALKHCHSCGIIHRDIKPENLLLGYNNTIKLADFGWSVHAPRPYNFRNTFCGTPDYLSPEIVLGLPYDYRTDSWSLGVLAYELLIGVTPFYCANVLDMYKRIESVNYNFPPTPSISDNARNFIDQLLKKKPADRMELKDASQHPWILNRY</sequence>
<protein>
    <submittedName>
        <fullName evidence="1">Uncharacterized protein</fullName>
    </submittedName>
</protein>
<evidence type="ECO:0000313" key="2">
    <source>
        <dbReference type="Proteomes" id="UP001163321"/>
    </source>
</evidence>
<gene>
    <name evidence="1" type="ORF">PsorP6_002222</name>
</gene>
<evidence type="ECO:0000313" key="1">
    <source>
        <dbReference type="EMBL" id="KAI9922076.1"/>
    </source>
</evidence>
<organism evidence="1 2">
    <name type="scientific">Peronosclerospora sorghi</name>
    <dbReference type="NCBI Taxonomy" id="230839"/>
    <lineage>
        <taxon>Eukaryota</taxon>
        <taxon>Sar</taxon>
        <taxon>Stramenopiles</taxon>
        <taxon>Oomycota</taxon>
        <taxon>Peronosporomycetes</taxon>
        <taxon>Peronosporales</taxon>
        <taxon>Peronosporaceae</taxon>
        <taxon>Peronosclerospora</taxon>
    </lineage>
</organism>
<accession>A0ACC0WV13</accession>
<reference evidence="1 2" key="1">
    <citation type="journal article" date="2022" name="bioRxiv">
        <title>The genome of the oomycete Peronosclerospora sorghi, a cosmopolitan pathogen of maize and sorghum, is inflated with dispersed pseudogenes.</title>
        <authorList>
            <person name="Fletcher K."/>
            <person name="Martin F."/>
            <person name="Isakeit T."/>
            <person name="Cavanaugh K."/>
            <person name="Magill C."/>
            <person name="Michelmore R."/>
        </authorList>
    </citation>
    <scope>NUCLEOTIDE SEQUENCE [LARGE SCALE GENOMIC DNA]</scope>
    <source>
        <strain evidence="1">P6</strain>
    </source>
</reference>
<name>A0ACC0WV13_9STRA</name>